<dbReference type="EMBL" id="UOEA01000083">
    <property type="protein sequence ID" value="VAV85193.1"/>
    <property type="molecule type" value="Genomic_DNA"/>
</dbReference>
<evidence type="ECO:0000256" key="11">
    <source>
        <dbReference type="SAM" id="MobiDB-lite"/>
    </source>
</evidence>
<dbReference type="Gene3D" id="3.20.20.70">
    <property type="entry name" value="Aldolase class I"/>
    <property type="match status" value="1"/>
</dbReference>
<dbReference type="PIRSF" id="PIRSF005963">
    <property type="entry name" value="Lipoyl_synth"/>
    <property type="match status" value="1"/>
</dbReference>
<feature type="compositionally biased region" description="Basic and acidic residues" evidence="11">
    <location>
        <begin position="1"/>
        <end position="12"/>
    </location>
</feature>
<gene>
    <name evidence="13" type="ORF">MNBD_DELTA01-1704</name>
</gene>
<evidence type="ECO:0000313" key="13">
    <source>
        <dbReference type="EMBL" id="VAV85193.1"/>
    </source>
</evidence>
<name>A0A3B0RKZ0_9ZZZZ</name>
<evidence type="ECO:0000256" key="7">
    <source>
        <dbReference type="ARBA" id="ARBA00022723"/>
    </source>
</evidence>
<dbReference type="SFLD" id="SFLDG01058">
    <property type="entry name" value="lipoyl_synthase_like"/>
    <property type="match status" value="1"/>
</dbReference>
<dbReference type="GO" id="GO:0016992">
    <property type="term" value="F:lipoate synthase activity"/>
    <property type="evidence" value="ECO:0007669"/>
    <property type="project" value="UniProtKB-EC"/>
</dbReference>
<comment type="catalytic activity">
    <reaction evidence="10">
        <text>[[Fe-S] cluster scaffold protein carrying a second [4Fe-4S](2+) cluster] + N(6)-octanoyl-L-lysyl-[protein] + 2 oxidized [2Fe-2S]-[ferredoxin] + 2 S-adenosyl-L-methionine + 4 H(+) = [[Fe-S] cluster scaffold protein] + N(6)-[(R)-dihydrolipoyl]-L-lysyl-[protein] + 4 Fe(3+) + 2 hydrogen sulfide + 2 5'-deoxyadenosine + 2 L-methionine + 2 reduced [2Fe-2S]-[ferredoxin]</text>
        <dbReference type="Rhea" id="RHEA:16585"/>
        <dbReference type="Rhea" id="RHEA-COMP:9928"/>
        <dbReference type="Rhea" id="RHEA-COMP:10000"/>
        <dbReference type="Rhea" id="RHEA-COMP:10001"/>
        <dbReference type="Rhea" id="RHEA-COMP:10475"/>
        <dbReference type="Rhea" id="RHEA-COMP:14568"/>
        <dbReference type="Rhea" id="RHEA-COMP:14569"/>
        <dbReference type="ChEBI" id="CHEBI:15378"/>
        <dbReference type="ChEBI" id="CHEBI:17319"/>
        <dbReference type="ChEBI" id="CHEBI:29034"/>
        <dbReference type="ChEBI" id="CHEBI:29919"/>
        <dbReference type="ChEBI" id="CHEBI:33722"/>
        <dbReference type="ChEBI" id="CHEBI:33737"/>
        <dbReference type="ChEBI" id="CHEBI:33738"/>
        <dbReference type="ChEBI" id="CHEBI:57844"/>
        <dbReference type="ChEBI" id="CHEBI:59789"/>
        <dbReference type="ChEBI" id="CHEBI:78809"/>
        <dbReference type="ChEBI" id="CHEBI:83100"/>
        <dbReference type="EC" id="2.8.1.8"/>
    </reaction>
</comment>
<dbReference type="NCBIfam" id="TIGR00510">
    <property type="entry name" value="lipA"/>
    <property type="match status" value="1"/>
</dbReference>
<dbReference type="AlphaFoldDB" id="A0A3B0RKZ0"/>
<keyword evidence="9" id="KW-0411">Iron-sulfur</keyword>
<sequence>MTEIREQGENKRRLSSAKVGGKGTRKRLPSYLKKPLGRPASLHALKKTLRDRGLNTVCESARCPNIGECFTKPTATFMILGDVCTRRCGFCAVTKGFGTVAVSPDEPRNIALTAGEMALKHIVITSVTRDDLSDGGAGQFARTIKALRSEMKDIKVEVLIPDFKGDRGALKIVLDAAPDILNHNLETVPALYKKVRPQADYMRSLDLLVTAKESGLFTKSGIMVGLGETKKEVRQLLRDLACVGCDGVTIGQYLQPKSSSLDVIDYIKPAVFKEYEDYGKSIGIPRVYSGPFVRSSYNAENLF</sequence>
<evidence type="ECO:0000256" key="2">
    <source>
        <dbReference type="ARBA" id="ARBA00004173"/>
    </source>
</evidence>
<keyword evidence="6" id="KW-0949">S-adenosyl-L-methionine</keyword>
<dbReference type="NCBIfam" id="NF009544">
    <property type="entry name" value="PRK12928.1"/>
    <property type="match status" value="1"/>
</dbReference>
<dbReference type="PROSITE" id="PS51918">
    <property type="entry name" value="RADICAL_SAM"/>
    <property type="match status" value="1"/>
</dbReference>
<feature type="domain" description="Radical SAM core" evidence="12">
    <location>
        <begin position="70"/>
        <end position="285"/>
    </location>
</feature>
<dbReference type="SUPFAM" id="SSF102114">
    <property type="entry name" value="Radical SAM enzymes"/>
    <property type="match status" value="1"/>
</dbReference>
<dbReference type="NCBIfam" id="NF004019">
    <property type="entry name" value="PRK05481.1"/>
    <property type="match status" value="1"/>
</dbReference>
<comment type="subcellular location">
    <subcellularLocation>
        <location evidence="2">Mitochondrion</location>
    </subcellularLocation>
</comment>
<dbReference type="Pfam" id="PF04055">
    <property type="entry name" value="Radical_SAM"/>
    <property type="match status" value="1"/>
</dbReference>
<dbReference type="InterPro" id="IPR003698">
    <property type="entry name" value="Lipoyl_synth"/>
</dbReference>
<keyword evidence="7" id="KW-0479">Metal-binding</keyword>
<dbReference type="InterPro" id="IPR006638">
    <property type="entry name" value="Elp3/MiaA/NifB-like_rSAM"/>
</dbReference>
<dbReference type="SMART" id="SM00729">
    <property type="entry name" value="Elp3"/>
    <property type="match status" value="1"/>
</dbReference>
<keyword evidence="5 13" id="KW-0808">Transferase</keyword>
<dbReference type="SFLD" id="SFLDS00029">
    <property type="entry name" value="Radical_SAM"/>
    <property type="match status" value="1"/>
</dbReference>
<keyword evidence="8" id="KW-0408">Iron</keyword>
<evidence type="ECO:0000256" key="3">
    <source>
        <dbReference type="ARBA" id="ARBA00012237"/>
    </source>
</evidence>
<dbReference type="GO" id="GO:0046872">
    <property type="term" value="F:metal ion binding"/>
    <property type="evidence" value="ECO:0007669"/>
    <property type="project" value="UniProtKB-KW"/>
</dbReference>
<dbReference type="GO" id="GO:0051539">
    <property type="term" value="F:4 iron, 4 sulfur cluster binding"/>
    <property type="evidence" value="ECO:0007669"/>
    <property type="project" value="UniProtKB-KW"/>
</dbReference>
<evidence type="ECO:0000256" key="5">
    <source>
        <dbReference type="ARBA" id="ARBA00022679"/>
    </source>
</evidence>
<evidence type="ECO:0000256" key="10">
    <source>
        <dbReference type="ARBA" id="ARBA00047326"/>
    </source>
</evidence>
<dbReference type="EC" id="2.8.1.8" evidence="3"/>
<dbReference type="InterPro" id="IPR013785">
    <property type="entry name" value="Aldolase_TIM"/>
</dbReference>
<evidence type="ECO:0000256" key="8">
    <source>
        <dbReference type="ARBA" id="ARBA00023004"/>
    </source>
</evidence>
<feature type="region of interest" description="Disordered" evidence="11">
    <location>
        <begin position="1"/>
        <end position="32"/>
    </location>
</feature>
<evidence type="ECO:0000256" key="4">
    <source>
        <dbReference type="ARBA" id="ARBA00022485"/>
    </source>
</evidence>
<dbReference type="SFLD" id="SFLDF00271">
    <property type="entry name" value="lipoyl_synthase"/>
    <property type="match status" value="1"/>
</dbReference>
<dbReference type="InterPro" id="IPR058240">
    <property type="entry name" value="rSAM_sf"/>
</dbReference>
<dbReference type="PANTHER" id="PTHR10949:SF0">
    <property type="entry name" value="LIPOYL SYNTHASE, MITOCHONDRIAL"/>
    <property type="match status" value="1"/>
</dbReference>
<proteinExistence type="inferred from homology"/>
<keyword evidence="4" id="KW-0004">4Fe-4S</keyword>
<evidence type="ECO:0000256" key="6">
    <source>
        <dbReference type="ARBA" id="ARBA00022691"/>
    </source>
</evidence>
<dbReference type="PANTHER" id="PTHR10949">
    <property type="entry name" value="LIPOYL SYNTHASE"/>
    <property type="match status" value="1"/>
</dbReference>
<evidence type="ECO:0000259" key="12">
    <source>
        <dbReference type="PROSITE" id="PS51918"/>
    </source>
</evidence>
<evidence type="ECO:0000256" key="9">
    <source>
        <dbReference type="ARBA" id="ARBA00023014"/>
    </source>
</evidence>
<protein>
    <recommendedName>
        <fullName evidence="3">lipoyl synthase</fullName>
        <ecNumber evidence="3">2.8.1.8</ecNumber>
    </recommendedName>
</protein>
<organism evidence="13">
    <name type="scientific">hydrothermal vent metagenome</name>
    <dbReference type="NCBI Taxonomy" id="652676"/>
    <lineage>
        <taxon>unclassified sequences</taxon>
        <taxon>metagenomes</taxon>
        <taxon>ecological metagenomes</taxon>
    </lineage>
</organism>
<evidence type="ECO:0000256" key="1">
    <source>
        <dbReference type="ARBA" id="ARBA00001966"/>
    </source>
</evidence>
<dbReference type="HAMAP" id="MF_00206">
    <property type="entry name" value="Lipoyl_synth"/>
    <property type="match status" value="1"/>
</dbReference>
<dbReference type="GO" id="GO:0005739">
    <property type="term" value="C:mitochondrion"/>
    <property type="evidence" value="ECO:0007669"/>
    <property type="project" value="UniProtKB-SubCell"/>
</dbReference>
<accession>A0A3B0RKZ0</accession>
<comment type="cofactor">
    <cofactor evidence="1">
        <name>[4Fe-4S] cluster</name>
        <dbReference type="ChEBI" id="CHEBI:49883"/>
    </cofactor>
</comment>
<dbReference type="Pfam" id="PF16881">
    <property type="entry name" value="LIAS_N"/>
    <property type="match status" value="1"/>
</dbReference>
<reference evidence="13" key="1">
    <citation type="submission" date="2018-06" db="EMBL/GenBank/DDBJ databases">
        <authorList>
            <person name="Zhirakovskaya E."/>
        </authorList>
    </citation>
    <scope>NUCLEOTIDE SEQUENCE</scope>
</reference>
<dbReference type="InterPro" id="IPR031691">
    <property type="entry name" value="LIAS_N"/>
</dbReference>
<dbReference type="InterPro" id="IPR007197">
    <property type="entry name" value="rSAM"/>
</dbReference>
<dbReference type="CDD" id="cd01335">
    <property type="entry name" value="Radical_SAM"/>
    <property type="match status" value="1"/>
</dbReference>